<dbReference type="PANTHER" id="PTHR46890:SF48">
    <property type="entry name" value="RNA-DIRECTED DNA POLYMERASE"/>
    <property type="match status" value="1"/>
</dbReference>
<evidence type="ECO:0000313" key="3">
    <source>
        <dbReference type="Proteomes" id="UP001280121"/>
    </source>
</evidence>
<organism evidence="2 3">
    <name type="scientific">Dipteronia dyeriana</name>
    <dbReference type="NCBI Taxonomy" id="168575"/>
    <lineage>
        <taxon>Eukaryota</taxon>
        <taxon>Viridiplantae</taxon>
        <taxon>Streptophyta</taxon>
        <taxon>Embryophyta</taxon>
        <taxon>Tracheophyta</taxon>
        <taxon>Spermatophyta</taxon>
        <taxon>Magnoliopsida</taxon>
        <taxon>eudicotyledons</taxon>
        <taxon>Gunneridae</taxon>
        <taxon>Pentapetalae</taxon>
        <taxon>rosids</taxon>
        <taxon>malvids</taxon>
        <taxon>Sapindales</taxon>
        <taxon>Sapindaceae</taxon>
        <taxon>Hippocastanoideae</taxon>
        <taxon>Acereae</taxon>
        <taxon>Dipteronia</taxon>
    </lineage>
</organism>
<keyword evidence="3" id="KW-1185">Reference proteome</keyword>
<dbReference type="InterPro" id="IPR052343">
    <property type="entry name" value="Retrotransposon-Effector_Assoc"/>
</dbReference>
<evidence type="ECO:0000259" key="1">
    <source>
        <dbReference type="Pfam" id="PF00078"/>
    </source>
</evidence>
<dbReference type="AlphaFoldDB" id="A0AAD9U6L8"/>
<evidence type="ECO:0000313" key="2">
    <source>
        <dbReference type="EMBL" id="KAK2648866.1"/>
    </source>
</evidence>
<gene>
    <name evidence="2" type="ORF">Ddye_016355</name>
</gene>
<sequence length="231" mass="26190">MPCKMITDNAVVGFECLHAIKRKKRNEGLMAIKLDMSKDYDKVEWGFVECMMRKLGFSENWVERVMRCVTSISYSFVISGEVCRKVKPTRGLRQGDPRLPYLFLICDEGLSSLIINSHARGLISGFKCSRFRPSITHLFFENDSMLFSRATTSDCEATKNMLDVYKKASGQIVSISKFALCVSPYVGHGESVRLAGILGIQVVACHERYLGWSCYVGRKKKELFVDIVNRV</sequence>
<name>A0AAD9U6L8_9ROSI</name>
<dbReference type="PANTHER" id="PTHR46890">
    <property type="entry name" value="NON-LTR RETROLELEMENT REVERSE TRANSCRIPTASE-LIKE PROTEIN-RELATED"/>
    <property type="match status" value="1"/>
</dbReference>
<feature type="domain" description="Reverse transcriptase" evidence="1">
    <location>
        <begin position="11"/>
        <end position="182"/>
    </location>
</feature>
<protein>
    <recommendedName>
        <fullName evidence="1">Reverse transcriptase domain-containing protein</fullName>
    </recommendedName>
</protein>
<dbReference type="Pfam" id="PF00078">
    <property type="entry name" value="RVT_1"/>
    <property type="match status" value="1"/>
</dbReference>
<reference evidence="2" key="1">
    <citation type="journal article" date="2023" name="Plant J.">
        <title>Genome sequences and population genomics provide insights into the demographic history, inbreeding, and mutation load of two 'living fossil' tree species of Dipteronia.</title>
        <authorList>
            <person name="Feng Y."/>
            <person name="Comes H.P."/>
            <person name="Chen J."/>
            <person name="Zhu S."/>
            <person name="Lu R."/>
            <person name="Zhang X."/>
            <person name="Li P."/>
            <person name="Qiu J."/>
            <person name="Olsen K.M."/>
            <person name="Qiu Y."/>
        </authorList>
    </citation>
    <scope>NUCLEOTIDE SEQUENCE</scope>
    <source>
        <strain evidence="2">KIB01</strain>
    </source>
</reference>
<dbReference type="Proteomes" id="UP001280121">
    <property type="component" value="Unassembled WGS sequence"/>
</dbReference>
<dbReference type="EMBL" id="JANJYI010000005">
    <property type="protein sequence ID" value="KAK2648866.1"/>
    <property type="molecule type" value="Genomic_DNA"/>
</dbReference>
<dbReference type="InterPro" id="IPR000477">
    <property type="entry name" value="RT_dom"/>
</dbReference>
<comment type="caution">
    <text evidence="2">The sequence shown here is derived from an EMBL/GenBank/DDBJ whole genome shotgun (WGS) entry which is preliminary data.</text>
</comment>
<accession>A0AAD9U6L8</accession>
<proteinExistence type="predicted"/>